<protein>
    <submittedName>
        <fullName evidence="1">Uncharacterized protein</fullName>
    </submittedName>
</protein>
<gene>
    <name evidence="1" type="ORF">SKAU_G00103460</name>
</gene>
<evidence type="ECO:0000313" key="2">
    <source>
        <dbReference type="Proteomes" id="UP001152622"/>
    </source>
</evidence>
<organism evidence="1 2">
    <name type="scientific">Synaphobranchus kaupii</name>
    <name type="common">Kaup's arrowtooth eel</name>
    <dbReference type="NCBI Taxonomy" id="118154"/>
    <lineage>
        <taxon>Eukaryota</taxon>
        <taxon>Metazoa</taxon>
        <taxon>Chordata</taxon>
        <taxon>Craniata</taxon>
        <taxon>Vertebrata</taxon>
        <taxon>Euteleostomi</taxon>
        <taxon>Actinopterygii</taxon>
        <taxon>Neopterygii</taxon>
        <taxon>Teleostei</taxon>
        <taxon>Anguilliformes</taxon>
        <taxon>Synaphobranchidae</taxon>
        <taxon>Synaphobranchus</taxon>
    </lineage>
</organism>
<reference evidence="1" key="1">
    <citation type="journal article" date="2023" name="Science">
        <title>Genome structures resolve the early diversification of teleost fishes.</title>
        <authorList>
            <person name="Parey E."/>
            <person name="Louis A."/>
            <person name="Montfort J."/>
            <person name="Bouchez O."/>
            <person name="Roques C."/>
            <person name="Iampietro C."/>
            <person name="Lluch J."/>
            <person name="Castinel A."/>
            <person name="Donnadieu C."/>
            <person name="Desvignes T."/>
            <person name="Floi Bucao C."/>
            <person name="Jouanno E."/>
            <person name="Wen M."/>
            <person name="Mejri S."/>
            <person name="Dirks R."/>
            <person name="Jansen H."/>
            <person name="Henkel C."/>
            <person name="Chen W.J."/>
            <person name="Zahm M."/>
            <person name="Cabau C."/>
            <person name="Klopp C."/>
            <person name="Thompson A.W."/>
            <person name="Robinson-Rechavi M."/>
            <person name="Braasch I."/>
            <person name="Lecointre G."/>
            <person name="Bobe J."/>
            <person name="Postlethwait J.H."/>
            <person name="Berthelot C."/>
            <person name="Roest Crollius H."/>
            <person name="Guiguen Y."/>
        </authorList>
    </citation>
    <scope>NUCLEOTIDE SEQUENCE</scope>
    <source>
        <strain evidence="1">WJC10195</strain>
    </source>
</reference>
<keyword evidence="2" id="KW-1185">Reference proteome</keyword>
<dbReference type="AlphaFoldDB" id="A0A9Q1FZU1"/>
<dbReference type="EMBL" id="JAINUF010000003">
    <property type="protein sequence ID" value="KAJ8370318.1"/>
    <property type="molecule type" value="Genomic_DNA"/>
</dbReference>
<proteinExistence type="predicted"/>
<accession>A0A9Q1FZU1</accession>
<dbReference type="Proteomes" id="UP001152622">
    <property type="component" value="Chromosome 3"/>
</dbReference>
<sequence>MGDQPITRQRAGTRVGSPCVRQGLKACGCTEFWASRQSPNAPHYDQFDSDCDVGPQYHHTQAAHTQPSALPLTWR</sequence>
<comment type="caution">
    <text evidence="1">The sequence shown here is derived from an EMBL/GenBank/DDBJ whole genome shotgun (WGS) entry which is preliminary data.</text>
</comment>
<evidence type="ECO:0000313" key="1">
    <source>
        <dbReference type="EMBL" id="KAJ8370318.1"/>
    </source>
</evidence>
<name>A0A9Q1FZU1_SYNKA</name>